<evidence type="ECO:0000313" key="3">
    <source>
        <dbReference type="Ensembl" id="ENSPKIP00000007745.1"/>
    </source>
</evidence>
<keyword evidence="1" id="KW-0175">Coiled coil</keyword>
<accession>A0A3B3QQ90</accession>
<feature type="compositionally biased region" description="Low complexity" evidence="2">
    <location>
        <begin position="281"/>
        <end position="311"/>
    </location>
</feature>
<dbReference type="GO" id="GO:0060271">
    <property type="term" value="P:cilium assembly"/>
    <property type="evidence" value="ECO:0007669"/>
    <property type="project" value="TreeGrafter"/>
</dbReference>
<dbReference type="GO" id="GO:0005874">
    <property type="term" value="C:microtubule"/>
    <property type="evidence" value="ECO:0007669"/>
    <property type="project" value="TreeGrafter"/>
</dbReference>
<keyword evidence="4" id="KW-1185">Reference proteome</keyword>
<reference evidence="3" key="2">
    <citation type="submission" date="2025-09" db="UniProtKB">
        <authorList>
            <consortium name="Ensembl"/>
        </authorList>
    </citation>
    <scope>IDENTIFICATION</scope>
</reference>
<feature type="region of interest" description="Disordered" evidence="2">
    <location>
        <begin position="8"/>
        <end position="57"/>
    </location>
</feature>
<feature type="region of interest" description="Disordered" evidence="2">
    <location>
        <begin position="638"/>
        <end position="657"/>
    </location>
</feature>
<name>A0A3B3QQ90_9TELE</name>
<evidence type="ECO:0000256" key="2">
    <source>
        <dbReference type="SAM" id="MobiDB-lite"/>
    </source>
</evidence>
<dbReference type="AlphaFoldDB" id="A0A3B3QQ90"/>
<organism evidence="3 4">
    <name type="scientific">Paramormyrops kingsleyae</name>
    <dbReference type="NCBI Taxonomy" id="1676925"/>
    <lineage>
        <taxon>Eukaryota</taxon>
        <taxon>Metazoa</taxon>
        <taxon>Chordata</taxon>
        <taxon>Craniata</taxon>
        <taxon>Vertebrata</taxon>
        <taxon>Euteleostomi</taxon>
        <taxon>Actinopterygii</taxon>
        <taxon>Neopterygii</taxon>
        <taxon>Teleostei</taxon>
        <taxon>Osteoglossocephala</taxon>
        <taxon>Osteoglossomorpha</taxon>
        <taxon>Osteoglossiformes</taxon>
        <taxon>Mormyridae</taxon>
        <taxon>Paramormyrops</taxon>
    </lineage>
</organism>
<dbReference type="PANTHER" id="PTHR14332">
    <property type="entry name" value="DISRUPTED IN SCHIZOPHRENIA 1 PROTEIN"/>
    <property type="match status" value="1"/>
</dbReference>
<dbReference type="InterPro" id="IPR026081">
    <property type="entry name" value="DISC1"/>
</dbReference>
<feature type="compositionally biased region" description="Basic and acidic residues" evidence="2">
    <location>
        <begin position="638"/>
        <end position="648"/>
    </location>
</feature>
<sequence>MFAGMVRLGTWPPNASGADSAALPPHPEMRRAGGRVTVPAGRGSRKRLPRRPGYMRPDLHRHSWSAIEGEGQSLSLTNGEACRAVNDSHRTAVQSGPLKLTHPPSSEVFKPSLCLNSGISLSTVPQEACRPTPREAPNRGYHLGPHSPKPVKDIQSSPHREQFNSSFSFIRLSLSGSQGMDACPGSPARSEPISVPPAQSAPVCVSLGQSGPVTDVSGCSFRLSGSQPAASEAGGTPRRSFSRDLWGGAVVLPCSGPGCLAGAASSSAHSRDCLPDSDAGSVDAEAASSLSADSSSDSTSGSSVTSGYESAVPCGDRGWEALAKKYEGVLQKCLQGNQTSAKIESLMMKLQGLQQKAVLEDDYDTAERFGRKLDELRQERSTLVLGLPSKHPSVSRLLERLLVAVRSAQQRAAVGSREGAGSHEGQKGALSSGQEGAQCPLLWRDHLLKEKRLVEEEMQELQRRLASLRQRSTQLERELLQEERLLGGEGDEGPALWHCSPAQLHELGRALEDTVTSEHRAQLCTLRPLAVLRLQEREQALNTSIREATAKVVMSQKLGSSLRRKVSESETQLLALHEAKMAAISGGDFSSAKEVKVEMKCLYGERDHLEALAKRLRALSARSSQELARMKEEHGLLKGELQEREARFGKSAGGQLT</sequence>
<dbReference type="PANTHER" id="PTHR14332:SF3">
    <property type="entry name" value="DISRUPTED IN SCHIZOPHRENIA 1 PROTEIN"/>
    <property type="match status" value="1"/>
</dbReference>
<feature type="region of interest" description="Disordered" evidence="2">
    <location>
        <begin position="270"/>
        <end position="311"/>
    </location>
</feature>
<reference evidence="3" key="1">
    <citation type="submission" date="2025-08" db="UniProtKB">
        <authorList>
            <consortium name="Ensembl"/>
        </authorList>
    </citation>
    <scope>IDENTIFICATION</scope>
</reference>
<dbReference type="GO" id="GO:0005815">
    <property type="term" value="C:microtubule organizing center"/>
    <property type="evidence" value="ECO:0007669"/>
    <property type="project" value="TreeGrafter"/>
</dbReference>
<dbReference type="Proteomes" id="UP000261540">
    <property type="component" value="Unplaced"/>
</dbReference>
<proteinExistence type="predicted"/>
<dbReference type="GeneTree" id="ENSGT00390000006176"/>
<protein>
    <recommendedName>
        <fullName evidence="5">DISC1 scaffold protein</fullName>
    </recommendedName>
</protein>
<dbReference type="STRING" id="1676925.ENSPKIP00000007745"/>
<evidence type="ECO:0000256" key="1">
    <source>
        <dbReference type="SAM" id="Coils"/>
    </source>
</evidence>
<feature type="region of interest" description="Disordered" evidence="2">
    <location>
        <begin position="125"/>
        <end position="157"/>
    </location>
</feature>
<evidence type="ECO:0000313" key="4">
    <source>
        <dbReference type="Proteomes" id="UP000261540"/>
    </source>
</evidence>
<dbReference type="GO" id="GO:0001764">
    <property type="term" value="P:neuron migration"/>
    <property type="evidence" value="ECO:0007669"/>
    <property type="project" value="TreeGrafter"/>
</dbReference>
<evidence type="ECO:0008006" key="5">
    <source>
        <dbReference type="Google" id="ProtNLM"/>
    </source>
</evidence>
<feature type="region of interest" description="Disordered" evidence="2">
    <location>
        <begin position="413"/>
        <end position="433"/>
    </location>
</feature>
<dbReference type="Ensembl" id="ENSPKIT00000031811.1">
    <property type="protein sequence ID" value="ENSPKIP00000007745.1"/>
    <property type="gene ID" value="ENSPKIG00000023521.1"/>
</dbReference>
<dbReference type="GO" id="GO:0045111">
    <property type="term" value="C:intermediate filament cytoskeleton"/>
    <property type="evidence" value="ECO:0007669"/>
    <property type="project" value="TreeGrafter"/>
</dbReference>
<feature type="coiled-coil region" evidence="1">
    <location>
        <begin position="444"/>
        <end position="485"/>
    </location>
</feature>